<dbReference type="Gene3D" id="1.10.10.460">
    <property type="entry name" value="Ribonuclease hii. Domain 2"/>
    <property type="match status" value="1"/>
</dbReference>
<keyword evidence="9" id="KW-0479">Metal-binding</keyword>
<dbReference type="InterPro" id="IPR024567">
    <property type="entry name" value="RNase_HII/HIII_dom"/>
</dbReference>
<evidence type="ECO:0000256" key="8">
    <source>
        <dbReference type="ARBA" id="ARBA00022722"/>
    </source>
</evidence>
<comment type="subcellular location">
    <subcellularLocation>
        <location evidence="5">Cytoplasm</location>
    </subcellularLocation>
</comment>
<evidence type="ECO:0000256" key="9">
    <source>
        <dbReference type="ARBA" id="ARBA00022723"/>
    </source>
</evidence>
<dbReference type="GO" id="GO:0006298">
    <property type="term" value="P:mismatch repair"/>
    <property type="evidence" value="ECO:0007669"/>
    <property type="project" value="TreeGrafter"/>
</dbReference>
<organism evidence="13">
    <name type="scientific">Marseillevirus LCMAC202</name>
    <dbReference type="NCBI Taxonomy" id="2506606"/>
    <lineage>
        <taxon>Viruses</taxon>
        <taxon>Varidnaviria</taxon>
        <taxon>Bamfordvirae</taxon>
        <taxon>Nucleocytoviricota</taxon>
        <taxon>Megaviricetes</taxon>
        <taxon>Pimascovirales</taxon>
        <taxon>Pimascovirales incertae sedis</taxon>
        <taxon>Marseilleviridae</taxon>
    </lineage>
</organism>
<evidence type="ECO:0000256" key="7">
    <source>
        <dbReference type="ARBA" id="ARBA00022490"/>
    </source>
</evidence>
<proteinExistence type="predicted"/>
<dbReference type="InterPro" id="IPR023160">
    <property type="entry name" value="RNase_HII_hlx-loop-hlx_cap_dom"/>
</dbReference>
<evidence type="ECO:0000259" key="12">
    <source>
        <dbReference type="PROSITE" id="PS51975"/>
    </source>
</evidence>
<dbReference type="InterPro" id="IPR036397">
    <property type="entry name" value="RNaseH_sf"/>
</dbReference>
<evidence type="ECO:0000256" key="10">
    <source>
        <dbReference type="ARBA" id="ARBA00022759"/>
    </source>
</evidence>
<accession>A0A481YYV9</accession>
<dbReference type="EC" id="3.1.26.4" evidence="6"/>
<comment type="cofactor">
    <cofactor evidence="2">
        <name>Mn(2+)</name>
        <dbReference type="ChEBI" id="CHEBI:29035"/>
    </cofactor>
</comment>
<dbReference type="NCBIfam" id="TIGR00729">
    <property type="entry name" value="ribonuclease HII"/>
    <property type="match status" value="1"/>
</dbReference>
<evidence type="ECO:0000313" key="13">
    <source>
        <dbReference type="EMBL" id="QBK88111.1"/>
    </source>
</evidence>
<dbReference type="PANTHER" id="PTHR10954">
    <property type="entry name" value="RIBONUCLEASE H2 SUBUNIT A"/>
    <property type="match status" value="1"/>
</dbReference>
<comment type="catalytic activity">
    <reaction evidence="1">
        <text>Endonucleolytic cleavage to 5'-phosphomonoester.</text>
        <dbReference type="EC" id="3.1.26.4"/>
    </reaction>
</comment>
<evidence type="ECO:0000256" key="11">
    <source>
        <dbReference type="ARBA" id="ARBA00022801"/>
    </source>
</evidence>
<dbReference type="GO" id="GO:0032299">
    <property type="term" value="C:ribonuclease H2 complex"/>
    <property type="evidence" value="ECO:0007669"/>
    <property type="project" value="TreeGrafter"/>
</dbReference>
<dbReference type="CDD" id="cd07180">
    <property type="entry name" value="RNase_HII_archaea_like"/>
    <property type="match status" value="1"/>
</dbReference>
<keyword evidence="8" id="KW-0540">Nuclease</keyword>
<dbReference type="GO" id="GO:0043137">
    <property type="term" value="P:DNA replication, removal of RNA primer"/>
    <property type="evidence" value="ECO:0007669"/>
    <property type="project" value="TreeGrafter"/>
</dbReference>
<sequence>MLICGVDEAGKGPALGSLIVSAVVFDPDVLATIPVADSKKLSAKRRVALEADITELAHEVVVVELTAEDINGYHRQGLTLNEMEVITFTHALNDLETIPDEIYLDAADVLEHRFRDNVMRGYHHQDVSIVAEHKADTNHPVVAAASIVAKVNRDAIMAEIAPVSGYGDKNTVAWLKEYYLENGEFPLDSRYFWKTLDNIKADLKLKNE</sequence>
<dbReference type="InterPro" id="IPR001352">
    <property type="entry name" value="RNase_HII/HIII"/>
</dbReference>
<evidence type="ECO:0000256" key="2">
    <source>
        <dbReference type="ARBA" id="ARBA00001936"/>
    </source>
</evidence>
<keyword evidence="7" id="KW-0963">Cytoplasm</keyword>
<dbReference type="EMBL" id="MK500375">
    <property type="protein sequence ID" value="QBK88111.1"/>
    <property type="molecule type" value="Genomic_DNA"/>
</dbReference>
<protein>
    <recommendedName>
        <fullName evidence="6">ribonuclease H</fullName>
        <ecNumber evidence="6">3.1.26.4</ecNumber>
    </recommendedName>
</protein>
<dbReference type="GO" id="GO:0004523">
    <property type="term" value="F:RNA-DNA hybrid ribonuclease activity"/>
    <property type="evidence" value="ECO:0007669"/>
    <property type="project" value="UniProtKB-EC"/>
</dbReference>
<evidence type="ECO:0000256" key="6">
    <source>
        <dbReference type="ARBA" id="ARBA00012180"/>
    </source>
</evidence>
<evidence type="ECO:0000256" key="3">
    <source>
        <dbReference type="ARBA" id="ARBA00001946"/>
    </source>
</evidence>
<comment type="cofactor">
    <cofactor evidence="3">
        <name>Mg(2+)</name>
        <dbReference type="ChEBI" id="CHEBI:18420"/>
    </cofactor>
</comment>
<dbReference type="PROSITE" id="PS51975">
    <property type="entry name" value="RNASE_H_2"/>
    <property type="match status" value="1"/>
</dbReference>
<reference evidence="13" key="1">
    <citation type="journal article" date="2019" name="MBio">
        <title>Virus Genomes from Deep Sea Sediments Expand the Ocean Megavirome and Support Independent Origins of Viral Gigantism.</title>
        <authorList>
            <person name="Backstrom D."/>
            <person name="Yutin N."/>
            <person name="Jorgensen S.L."/>
            <person name="Dharamshi J."/>
            <person name="Homa F."/>
            <person name="Zaremba-Niedwiedzka K."/>
            <person name="Spang A."/>
            <person name="Wolf Y.I."/>
            <person name="Koonin E.V."/>
            <person name="Ettema T.J."/>
        </authorList>
    </citation>
    <scope>NUCLEOTIDE SEQUENCE</scope>
</reference>
<dbReference type="PANTHER" id="PTHR10954:SF23">
    <property type="entry name" value="RIBONUCLEASE"/>
    <property type="match status" value="1"/>
</dbReference>
<comment type="function">
    <text evidence="4">Endonuclease that specifically degrades the RNA of RNA-DNA hybrids.</text>
</comment>
<evidence type="ECO:0000256" key="4">
    <source>
        <dbReference type="ARBA" id="ARBA00004065"/>
    </source>
</evidence>
<dbReference type="InterPro" id="IPR012337">
    <property type="entry name" value="RNaseH-like_sf"/>
</dbReference>
<dbReference type="Gene3D" id="3.30.420.10">
    <property type="entry name" value="Ribonuclease H-like superfamily/Ribonuclease H"/>
    <property type="match status" value="1"/>
</dbReference>
<dbReference type="InterPro" id="IPR004649">
    <property type="entry name" value="RNase_H2_suA"/>
</dbReference>
<keyword evidence="10" id="KW-0255">Endonuclease</keyword>
<dbReference type="SUPFAM" id="SSF53098">
    <property type="entry name" value="Ribonuclease H-like"/>
    <property type="match status" value="1"/>
</dbReference>
<keyword evidence="11" id="KW-0378">Hydrolase</keyword>
<name>A0A481YYV9_9VIRU</name>
<dbReference type="Pfam" id="PF01351">
    <property type="entry name" value="RNase_HII"/>
    <property type="match status" value="1"/>
</dbReference>
<feature type="domain" description="RNase H type-2" evidence="12">
    <location>
        <begin position="1"/>
        <end position="205"/>
    </location>
</feature>
<evidence type="ECO:0000256" key="1">
    <source>
        <dbReference type="ARBA" id="ARBA00000077"/>
    </source>
</evidence>
<dbReference type="GO" id="GO:0046872">
    <property type="term" value="F:metal ion binding"/>
    <property type="evidence" value="ECO:0007669"/>
    <property type="project" value="UniProtKB-KW"/>
</dbReference>
<evidence type="ECO:0000256" key="5">
    <source>
        <dbReference type="ARBA" id="ARBA00004496"/>
    </source>
</evidence>
<gene>
    <name evidence="13" type="ORF">LCMAC202_04730</name>
</gene>
<dbReference type="GO" id="GO:0003723">
    <property type="term" value="F:RNA binding"/>
    <property type="evidence" value="ECO:0007669"/>
    <property type="project" value="InterPro"/>
</dbReference>